<name>C8WJB8_EGGLE</name>
<reference evidence="2 3" key="1">
    <citation type="journal article" date="2009" name="Stand. Genomic Sci.">
        <title>Complete genome sequence of Eggerthella lenta type strain (IPP VPI 0255).</title>
        <authorList>
            <person name="Saunders E."/>
            <person name="Pukall R."/>
            <person name="Abt B."/>
            <person name="Lapidus A."/>
            <person name="Glavina Del Rio T."/>
            <person name="Copeland A."/>
            <person name="Tice H."/>
            <person name="Cheng J.F."/>
            <person name="Lucas S."/>
            <person name="Chen F."/>
            <person name="Nolan M."/>
            <person name="Bruce D."/>
            <person name="Goodwin L."/>
            <person name="Pitluck S."/>
            <person name="Ivanova N."/>
            <person name="Mavromatis K."/>
            <person name="Ovchinnikova G."/>
            <person name="Pati A."/>
            <person name="Chen A."/>
            <person name="Palaniappan K."/>
            <person name="Land M."/>
            <person name="Hauser L."/>
            <person name="Chang Y.J."/>
            <person name="Jeffries C.D."/>
            <person name="Chain P."/>
            <person name="Meincke L."/>
            <person name="Sims D."/>
            <person name="Brettin T."/>
            <person name="Detter J.C."/>
            <person name="Goker M."/>
            <person name="Bristow J."/>
            <person name="Eisen J.A."/>
            <person name="Markowitz V."/>
            <person name="Hugenholtz P."/>
            <person name="Kyrpides N.C."/>
            <person name="Klenk H.P."/>
            <person name="Han C."/>
        </authorList>
    </citation>
    <scope>NUCLEOTIDE SEQUENCE [LARGE SCALE GENOMIC DNA]</scope>
    <source>
        <strain evidence="3">ATCC 25559 / DSM 2243 / CCUG 17323 / JCM 9979 / KCTC 3265 / NCTC 11813 / VPI 0255 / 1899 B</strain>
    </source>
</reference>
<keyword evidence="1" id="KW-0472">Membrane</keyword>
<dbReference type="SUPFAM" id="SSF103473">
    <property type="entry name" value="MFS general substrate transporter"/>
    <property type="match status" value="1"/>
</dbReference>
<accession>C8WJB8</accession>
<feature type="transmembrane region" description="Helical" evidence="1">
    <location>
        <begin position="136"/>
        <end position="155"/>
    </location>
</feature>
<evidence type="ECO:0000313" key="3">
    <source>
        <dbReference type="Proteomes" id="UP000001377"/>
    </source>
</evidence>
<sequence precursor="true">MRFILKNMKREQVLAALAYGFFLACTSVTLWGGYVRFLTGQVDPGSFMLEYFVRSATLPLSLAVSGLAAFYWPKARLWRSPILALGFFLAGSLLVALQHGGVVSSEWSLVVVGACFGWGSGIMFGALQEIVAAQKVFTAGIVVFAAAGISALLFFAVEVLPADAVPWMSLFVFVGAAVALTCAAWKCAPKVHPMFDTVPDQRRDRCREAVSELWRPLLCVAFSAFIVGIVRVGSASGGGSIGQTNESNMIGLLAASVALLATWRFLYERVTLMRLYQILFPLTATAFLLLPLLEGTFRQVVYSLVFLVFSVTSSLMVVSCARTARNQSLTPVLVYGTFASIVYASSLAGSVVGLFVGAGRGVGLAELSVVALVAVYALSVAMVAPHGRKAGSVKAASGEKLAPVVGAVGDSVTAGCAVAVERYGLSRREAESRPPCPWPRCAVCGRRAGHIEEHRADPHEEHFRKNRGSFAPGAYRLGGVHRSVSTFLPNANFASRKVLRAPLAICPAAQRNASRETFLHWISPVENTSF</sequence>
<feature type="transmembrane region" description="Helical" evidence="1">
    <location>
        <begin position="82"/>
        <end position="101"/>
    </location>
</feature>
<protein>
    <recommendedName>
        <fullName evidence="4">MFS transporter</fullName>
    </recommendedName>
</protein>
<dbReference type="AlphaFoldDB" id="C8WJB8"/>
<dbReference type="eggNOG" id="COG2197">
    <property type="taxonomic scope" value="Bacteria"/>
</dbReference>
<feature type="transmembrane region" description="Helical" evidence="1">
    <location>
        <begin position="299"/>
        <end position="320"/>
    </location>
</feature>
<evidence type="ECO:0000313" key="2">
    <source>
        <dbReference type="EMBL" id="ACV54120.1"/>
    </source>
</evidence>
<feature type="transmembrane region" description="Helical" evidence="1">
    <location>
        <begin position="51"/>
        <end position="70"/>
    </location>
</feature>
<feature type="transmembrane region" description="Helical" evidence="1">
    <location>
        <begin position="213"/>
        <end position="230"/>
    </location>
</feature>
<dbReference type="KEGG" id="ele:Elen_0126"/>
<gene>
    <name evidence="2" type="ordered locus">Elen_0126</name>
</gene>
<dbReference type="PROSITE" id="PS51257">
    <property type="entry name" value="PROKAR_LIPOPROTEIN"/>
    <property type="match status" value="1"/>
</dbReference>
<dbReference type="Proteomes" id="UP000001377">
    <property type="component" value="Chromosome"/>
</dbReference>
<evidence type="ECO:0000256" key="1">
    <source>
        <dbReference type="SAM" id="Phobius"/>
    </source>
</evidence>
<organism evidence="2 3">
    <name type="scientific">Eggerthella lenta (strain ATCC 25559 / DSM 2243 / CCUG 17323 / JCM 9979 / KCTC 3265 / NCTC 11813 / VPI 0255 / 1899 B)</name>
    <name type="common">Eubacterium lentum</name>
    <dbReference type="NCBI Taxonomy" id="479437"/>
    <lineage>
        <taxon>Bacteria</taxon>
        <taxon>Bacillati</taxon>
        <taxon>Actinomycetota</taxon>
        <taxon>Coriobacteriia</taxon>
        <taxon>Eggerthellales</taxon>
        <taxon>Eggerthellaceae</taxon>
        <taxon>Eggerthella</taxon>
    </lineage>
</organism>
<keyword evidence="3" id="KW-1185">Reference proteome</keyword>
<feature type="transmembrane region" description="Helical" evidence="1">
    <location>
        <begin position="250"/>
        <end position="267"/>
    </location>
</feature>
<keyword evidence="1" id="KW-1133">Transmembrane helix</keyword>
<feature type="transmembrane region" description="Helical" evidence="1">
    <location>
        <begin position="274"/>
        <end position="293"/>
    </location>
</feature>
<proteinExistence type="predicted"/>
<dbReference type="InterPro" id="IPR036259">
    <property type="entry name" value="MFS_trans_sf"/>
</dbReference>
<dbReference type="EMBL" id="CP001726">
    <property type="protein sequence ID" value="ACV54120.1"/>
    <property type="molecule type" value="Genomic_DNA"/>
</dbReference>
<feature type="transmembrane region" description="Helical" evidence="1">
    <location>
        <begin position="12"/>
        <end position="31"/>
    </location>
</feature>
<feature type="transmembrane region" description="Helical" evidence="1">
    <location>
        <begin position="332"/>
        <end position="356"/>
    </location>
</feature>
<feature type="transmembrane region" description="Helical" evidence="1">
    <location>
        <begin position="362"/>
        <end position="384"/>
    </location>
</feature>
<dbReference type="STRING" id="479437.Elen_0126"/>
<dbReference type="HOGENOM" id="CLU_027066_1_0_11"/>
<dbReference type="PaxDb" id="479437-Elen_0126"/>
<evidence type="ECO:0008006" key="4">
    <source>
        <dbReference type="Google" id="ProtNLM"/>
    </source>
</evidence>
<keyword evidence="1" id="KW-0812">Transmembrane</keyword>
<feature type="transmembrane region" description="Helical" evidence="1">
    <location>
        <begin position="167"/>
        <end position="185"/>
    </location>
</feature>
<feature type="transmembrane region" description="Helical" evidence="1">
    <location>
        <begin position="107"/>
        <end position="127"/>
    </location>
</feature>